<proteinExistence type="predicted"/>
<sequence length="332" mass="36614">MAEITIFQDEAFGVDALLAVINEDHVLPGQIAAAGLFEEQGVTGTVVQIEKDGMTLQLVKAAPRGATGQVVTGNKRDLIPFNTVHLPETFQILADEIQGIRASGSLTELMQVQAYVARRIEKARRQLDLTHEYQRIGAIKGKVVDADGESVLFDIFQRFDIKRPKVFSLELDNPDTDVSAKCAEILDAQDDVLGNITSTGAHAYCGKVLWAKLIAHKSVREAYLNWQAAAQLMGDRRQPFEFGGITWERYKGKIGNTPFVADDRAHVVPMGVPELFISAFAPADYMETVNTEGMPYYSKLEMMKYGKGVEGEAQSNPLHLCTRPASVRELTI</sequence>
<dbReference type="Pfam" id="PF03864">
    <property type="entry name" value="Phage_cap_E"/>
    <property type="match status" value="1"/>
</dbReference>
<gene>
    <name evidence="1" type="ORF">SAMN05216576_10640</name>
</gene>
<dbReference type="InterPro" id="IPR005564">
    <property type="entry name" value="Major_capsid_GpE"/>
</dbReference>
<reference evidence="2" key="1">
    <citation type="submission" date="2016-10" db="EMBL/GenBank/DDBJ databases">
        <authorList>
            <person name="Varghese N."/>
            <person name="Submissions S."/>
        </authorList>
    </citation>
    <scope>NUCLEOTIDE SEQUENCE [LARGE SCALE GENOMIC DNA]</scope>
    <source>
        <strain evidence="2">DSM 26382</strain>
    </source>
</reference>
<accession>A0A1G6P299</accession>
<dbReference type="EMBL" id="FMZQ01000006">
    <property type="protein sequence ID" value="SDC73616.1"/>
    <property type="molecule type" value="Genomic_DNA"/>
</dbReference>
<dbReference type="Proteomes" id="UP000199467">
    <property type="component" value="Unassembled WGS sequence"/>
</dbReference>
<dbReference type="RefSeq" id="WP_090336663.1">
    <property type="nucleotide sequence ID" value="NZ_FMZQ01000006.1"/>
</dbReference>
<organism evidence="1 2">
    <name type="scientific">Ectopseudomonas chengduensis</name>
    <dbReference type="NCBI Taxonomy" id="489632"/>
    <lineage>
        <taxon>Bacteria</taxon>
        <taxon>Pseudomonadati</taxon>
        <taxon>Pseudomonadota</taxon>
        <taxon>Gammaproteobacteria</taxon>
        <taxon>Pseudomonadales</taxon>
        <taxon>Pseudomonadaceae</taxon>
        <taxon>Ectopseudomonas</taxon>
    </lineage>
</organism>
<evidence type="ECO:0000313" key="1">
    <source>
        <dbReference type="EMBL" id="SDC73616.1"/>
    </source>
</evidence>
<dbReference type="AlphaFoldDB" id="A0A1G6P299"/>
<evidence type="ECO:0000313" key="2">
    <source>
        <dbReference type="Proteomes" id="UP000199467"/>
    </source>
</evidence>
<protein>
    <submittedName>
        <fullName evidence="1">Phage major capsid protein E</fullName>
    </submittedName>
</protein>
<keyword evidence="2" id="KW-1185">Reference proteome</keyword>
<name>A0A1G6P299_9GAMM</name>